<accession>A0A1R3G7P9</accession>
<evidence type="ECO:0000313" key="1">
    <source>
        <dbReference type="EMBL" id="OMO54087.1"/>
    </source>
</evidence>
<comment type="caution">
    <text evidence="1">The sequence shown here is derived from an EMBL/GenBank/DDBJ whole genome shotgun (WGS) entry which is preliminary data.</text>
</comment>
<protein>
    <submittedName>
        <fullName evidence="1">Uncharacterized protein</fullName>
    </submittedName>
</protein>
<sequence length="20" mass="2214">MEIGELGLSGQIKKSRLKLL</sequence>
<dbReference type="EMBL" id="AWWV01015037">
    <property type="protein sequence ID" value="OMO54087.1"/>
    <property type="molecule type" value="Genomic_DNA"/>
</dbReference>
<gene>
    <name evidence="1" type="ORF">CCACVL1_28070</name>
</gene>
<organism evidence="1 2">
    <name type="scientific">Corchorus capsularis</name>
    <name type="common">Jute</name>
    <dbReference type="NCBI Taxonomy" id="210143"/>
    <lineage>
        <taxon>Eukaryota</taxon>
        <taxon>Viridiplantae</taxon>
        <taxon>Streptophyta</taxon>
        <taxon>Embryophyta</taxon>
        <taxon>Tracheophyta</taxon>
        <taxon>Spermatophyta</taxon>
        <taxon>Magnoliopsida</taxon>
        <taxon>eudicotyledons</taxon>
        <taxon>Gunneridae</taxon>
        <taxon>Pentapetalae</taxon>
        <taxon>rosids</taxon>
        <taxon>malvids</taxon>
        <taxon>Malvales</taxon>
        <taxon>Malvaceae</taxon>
        <taxon>Grewioideae</taxon>
        <taxon>Apeibeae</taxon>
        <taxon>Corchorus</taxon>
    </lineage>
</organism>
<dbReference type="Proteomes" id="UP000188268">
    <property type="component" value="Unassembled WGS sequence"/>
</dbReference>
<evidence type="ECO:0000313" key="2">
    <source>
        <dbReference type="Proteomes" id="UP000188268"/>
    </source>
</evidence>
<reference evidence="1 2" key="1">
    <citation type="submission" date="2013-09" db="EMBL/GenBank/DDBJ databases">
        <title>Corchorus capsularis genome sequencing.</title>
        <authorList>
            <person name="Alam M."/>
            <person name="Haque M.S."/>
            <person name="Islam M.S."/>
            <person name="Emdad E.M."/>
            <person name="Islam M.M."/>
            <person name="Ahmed B."/>
            <person name="Halim A."/>
            <person name="Hossen Q.M.M."/>
            <person name="Hossain M.Z."/>
            <person name="Ahmed R."/>
            <person name="Khan M.M."/>
            <person name="Islam R."/>
            <person name="Rashid M.M."/>
            <person name="Khan S.A."/>
            <person name="Rahman M.S."/>
            <person name="Alam M."/>
        </authorList>
    </citation>
    <scope>NUCLEOTIDE SEQUENCE [LARGE SCALE GENOMIC DNA]</scope>
    <source>
        <strain evidence="2">cv. CVL-1</strain>
        <tissue evidence="1">Whole seedling</tissue>
    </source>
</reference>
<keyword evidence="2" id="KW-1185">Reference proteome</keyword>
<name>A0A1R3G7P9_COCAP</name>
<dbReference type="AlphaFoldDB" id="A0A1R3G7P9"/>
<proteinExistence type="predicted"/>